<keyword evidence="2 7" id="KW-0547">Nucleotide-binding</keyword>
<evidence type="ECO:0000256" key="7">
    <source>
        <dbReference type="HAMAP-Rule" id="MF_00092"/>
    </source>
</evidence>
<dbReference type="InterPro" id="IPR046893">
    <property type="entry name" value="MSSS"/>
</dbReference>
<dbReference type="NCBIfam" id="TIGR01069">
    <property type="entry name" value="mutS2"/>
    <property type="match status" value="1"/>
</dbReference>
<keyword evidence="5 7" id="KW-0694">RNA-binding</keyword>
<dbReference type="GO" id="GO:0072344">
    <property type="term" value="P:rescue of stalled ribosome"/>
    <property type="evidence" value="ECO:0007669"/>
    <property type="project" value="UniProtKB-UniRule"/>
</dbReference>
<dbReference type="CDD" id="cd03280">
    <property type="entry name" value="ABC_MutS2"/>
    <property type="match status" value="1"/>
</dbReference>
<keyword evidence="4 7" id="KW-0067">ATP-binding</keyword>
<dbReference type="EC" id="3.1.-.-" evidence="7"/>
<evidence type="ECO:0000259" key="9">
    <source>
        <dbReference type="PROSITE" id="PS50828"/>
    </source>
</evidence>
<dbReference type="PIRSF" id="PIRSF005814">
    <property type="entry name" value="MutS_YshD"/>
    <property type="match status" value="1"/>
</dbReference>
<dbReference type="Pfam" id="PF20297">
    <property type="entry name" value="MSSS"/>
    <property type="match status" value="1"/>
</dbReference>
<evidence type="ECO:0000313" key="10">
    <source>
        <dbReference type="EMBL" id="AIZ36518.1"/>
    </source>
</evidence>
<evidence type="ECO:0000256" key="6">
    <source>
        <dbReference type="ARBA" id="ARBA00023125"/>
    </source>
</evidence>
<dbReference type="InterPro" id="IPR005747">
    <property type="entry name" value="MutS2"/>
</dbReference>
<keyword evidence="7" id="KW-0540">Nuclease</keyword>
<dbReference type="GO" id="GO:0030983">
    <property type="term" value="F:mismatched DNA binding"/>
    <property type="evidence" value="ECO:0007669"/>
    <property type="project" value="InterPro"/>
</dbReference>
<dbReference type="EC" id="3.6.4.-" evidence="7"/>
<reference evidence="10 11" key="1">
    <citation type="submission" date="2014-10" db="EMBL/GenBank/DDBJ databases">
        <title>Complete genome sequence of Parvimonas micra KCOM 1535 (= ChDC B708).</title>
        <authorList>
            <person name="Kook J.-K."/>
            <person name="Park S.-N."/>
            <person name="Lim Y.K."/>
            <person name="Roh H."/>
        </authorList>
    </citation>
    <scope>NUCLEOTIDE SEQUENCE [LARGE SCALE GENOMIC DNA]</scope>
    <source>
        <strain evidence="11">KCOM 1535 / ChDC B708</strain>
    </source>
</reference>
<sequence>MNNKVLKTLDFYKIINMLLVRSQSIIGKKTIKNSEVSSDIIEVQKLLDETDEAYRFIIKRRLPGISNIDDLEEDFKLLEIGQYFSPRKLLEVWKLLNTSRFLKNIISEEESSEFKNIFGLINLLNIAAQLEKDIEISIISEDEISDDASPDLKRIRRMIKSKNDLIRDRLNQLISTSDKLMDNLYTLRDGRYVVPVRSEFKNSFKGIVHDQSASGQTVFIEPMFVVDLNNDLKKLEIDEEKEIERILIEFSKRVLEILPELISNLNVIANIDFIFSRGKLAYDMEAIKPIINNKGIISLKSARHPLIDKDRVVPIDISLGNSFNTLVITGPNTGGKTVTLKTVGILTLMTQYGLMLPCADNSEVAVFDELFADIGDEQSIEQSLSTFSSHMKNIIEIINRAKENSLILFDELGSGTDPEEGSGLSIAILNYFLEKNIRTIATTHYSQLKMYAMSTENVQNAAMEFDVEKLEPTYKLIIGISGKSNAFEISKKLGLNESFIVNAKKFISNNELSFDKLVSSVDSRRKEYEELIIEQRELLNFNKKIKEEYEEKLEKFNKQKEKKIKKLEEYIENSIYETEKFCKETINHINKARSKEQSAKLKKISEEILKKMDKINHSKMIKKETESNILNEPLMLGEEVKVLSLNENGYVQTLPDKNGNLQVKIGILKVNANISDIIRIEKVIDNSKEKISHSKATFIKSDKMYNNKIDVRGYNTEDAIYEIDKFLDDSFIANLNEVTIVHGKGTGVLRNNISDFLRKHKLVKSFSFAKFNEGGDGATIVKLK</sequence>
<dbReference type="Pfam" id="PF00488">
    <property type="entry name" value="MutS_V"/>
    <property type="match status" value="1"/>
</dbReference>
<keyword evidence="6 7" id="KW-0238">DNA-binding</keyword>
<evidence type="ECO:0000256" key="2">
    <source>
        <dbReference type="ARBA" id="ARBA00022741"/>
    </source>
</evidence>
<feature type="binding site" evidence="7">
    <location>
        <begin position="330"/>
        <end position="337"/>
    </location>
    <ligand>
        <name>ATP</name>
        <dbReference type="ChEBI" id="CHEBI:30616"/>
    </ligand>
</feature>
<evidence type="ECO:0000256" key="5">
    <source>
        <dbReference type="ARBA" id="ARBA00022884"/>
    </source>
</evidence>
<dbReference type="SUPFAM" id="SSF160443">
    <property type="entry name" value="SMR domain-like"/>
    <property type="match status" value="1"/>
</dbReference>
<feature type="coiled-coil region" evidence="8">
    <location>
        <begin position="539"/>
        <end position="577"/>
    </location>
</feature>
<dbReference type="RefSeq" id="WP_041953895.1">
    <property type="nucleotide sequence ID" value="NZ_CP009761.1"/>
</dbReference>
<gene>
    <name evidence="7" type="primary">mutS2</name>
    <name evidence="7" type="synonym">rqcU</name>
    <name evidence="10" type="ORF">NW74_03785</name>
</gene>
<dbReference type="GO" id="GO:0045910">
    <property type="term" value="P:negative regulation of DNA recombination"/>
    <property type="evidence" value="ECO:0007669"/>
    <property type="project" value="InterPro"/>
</dbReference>
<dbReference type="SUPFAM" id="SSF48334">
    <property type="entry name" value="DNA repair protein MutS, domain III"/>
    <property type="match status" value="1"/>
</dbReference>
<protein>
    <recommendedName>
        <fullName evidence="7">Endonuclease MutS2</fullName>
        <ecNumber evidence="7">3.1.-.-</ecNumber>
    </recommendedName>
    <alternativeName>
        <fullName evidence="7">Ribosome-associated protein quality control-upstream factor</fullName>
        <shortName evidence="7">RQC-upstream factor</shortName>
        <shortName evidence="7">RqcU</shortName>
        <ecNumber evidence="7">3.6.4.-</ecNumber>
    </alternativeName>
</protein>
<dbReference type="Gene3D" id="3.30.1370.110">
    <property type="match status" value="1"/>
</dbReference>
<dbReference type="GO" id="GO:0016887">
    <property type="term" value="F:ATP hydrolysis activity"/>
    <property type="evidence" value="ECO:0007669"/>
    <property type="project" value="InterPro"/>
</dbReference>
<dbReference type="OrthoDB" id="9808166at2"/>
<dbReference type="GO" id="GO:0006298">
    <property type="term" value="P:mismatch repair"/>
    <property type="evidence" value="ECO:0007669"/>
    <property type="project" value="InterPro"/>
</dbReference>
<dbReference type="InterPro" id="IPR036063">
    <property type="entry name" value="Smr_dom_sf"/>
</dbReference>
<dbReference type="SMART" id="SM00463">
    <property type="entry name" value="SMR"/>
    <property type="match status" value="1"/>
</dbReference>
<dbReference type="SMART" id="SM00534">
    <property type="entry name" value="MUTSac"/>
    <property type="match status" value="1"/>
</dbReference>
<dbReference type="InterPro" id="IPR007696">
    <property type="entry name" value="DNA_mismatch_repair_MutS_core"/>
</dbReference>
<dbReference type="InterPro" id="IPR036187">
    <property type="entry name" value="DNA_mismatch_repair_MutS_sf"/>
</dbReference>
<dbReference type="InterPro" id="IPR000432">
    <property type="entry name" value="DNA_mismatch_repair_MutS_C"/>
</dbReference>
<dbReference type="EMBL" id="CP009761">
    <property type="protein sequence ID" value="AIZ36518.1"/>
    <property type="molecule type" value="Genomic_DNA"/>
</dbReference>
<keyword evidence="3 7" id="KW-0378">Hydrolase</keyword>
<proteinExistence type="inferred from homology"/>
<evidence type="ECO:0000256" key="4">
    <source>
        <dbReference type="ARBA" id="ARBA00022840"/>
    </source>
</evidence>
<dbReference type="HAMAP" id="MF_00092">
    <property type="entry name" value="MutS2"/>
    <property type="match status" value="1"/>
</dbReference>
<name>A0A0B4S143_9FIRM</name>
<dbReference type="SUPFAM" id="SSF52540">
    <property type="entry name" value="P-loop containing nucleoside triphosphate hydrolases"/>
    <property type="match status" value="1"/>
</dbReference>
<comment type="similarity">
    <text evidence="7">Belongs to the DNA mismatch repair MutS family. MutS2 subfamily.</text>
</comment>
<evidence type="ECO:0000256" key="8">
    <source>
        <dbReference type="SAM" id="Coils"/>
    </source>
</evidence>
<keyword evidence="8" id="KW-0175">Coiled coil</keyword>
<feature type="domain" description="Smr" evidence="9">
    <location>
        <begin position="709"/>
        <end position="784"/>
    </location>
</feature>
<dbReference type="FunFam" id="3.40.50.300:FF:000830">
    <property type="entry name" value="Endonuclease MutS2"/>
    <property type="match status" value="1"/>
</dbReference>
<keyword evidence="7" id="KW-0255">Endonuclease</keyword>
<dbReference type="Gene3D" id="3.40.50.300">
    <property type="entry name" value="P-loop containing nucleotide triphosphate hydrolases"/>
    <property type="match status" value="1"/>
</dbReference>
<evidence type="ECO:0000313" key="11">
    <source>
        <dbReference type="Proteomes" id="UP000031386"/>
    </source>
</evidence>
<dbReference type="GO" id="GO:0005524">
    <property type="term" value="F:ATP binding"/>
    <property type="evidence" value="ECO:0007669"/>
    <property type="project" value="UniProtKB-UniRule"/>
</dbReference>
<accession>A0A0B4S143</accession>
<dbReference type="PROSITE" id="PS00486">
    <property type="entry name" value="DNA_MISMATCH_REPAIR_2"/>
    <property type="match status" value="1"/>
</dbReference>
<keyword evidence="11" id="KW-1185">Reference proteome</keyword>
<dbReference type="InterPro" id="IPR045076">
    <property type="entry name" value="MutS"/>
</dbReference>
<dbReference type="GO" id="GO:0004519">
    <property type="term" value="F:endonuclease activity"/>
    <property type="evidence" value="ECO:0007669"/>
    <property type="project" value="UniProtKB-UniRule"/>
</dbReference>
<dbReference type="KEGG" id="pmic:NW74_03785"/>
<comment type="subunit">
    <text evidence="7">Homodimer. Binds to stalled ribosomes, contacting rRNA.</text>
</comment>
<dbReference type="Proteomes" id="UP000031386">
    <property type="component" value="Chromosome"/>
</dbReference>
<dbReference type="AlphaFoldDB" id="A0A0B4S143"/>
<dbReference type="STRING" id="33033.NW74_03785"/>
<dbReference type="GO" id="GO:0043023">
    <property type="term" value="F:ribosomal large subunit binding"/>
    <property type="evidence" value="ECO:0007669"/>
    <property type="project" value="UniProtKB-UniRule"/>
</dbReference>
<dbReference type="PANTHER" id="PTHR48466:SF2">
    <property type="entry name" value="OS10G0509000 PROTEIN"/>
    <property type="match status" value="1"/>
</dbReference>
<keyword evidence="1 7" id="KW-0699">rRNA-binding</keyword>
<dbReference type="GO" id="GO:0019843">
    <property type="term" value="F:rRNA binding"/>
    <property type="evidence" value="ECO:0007669"/>
    <property type="project" value="UniProtKB-UniRule"/>
</dbReference>
<comment type="function">
    <text evidence="7">Endonuclease that is involved in the suppression of homologous recombination and thus may have a key role in the control of bacterial genetic diversity.</text>
</comment>
<evidence type="ECO:0000256" key="1">
    <source>
        <dbReference type="ARBA" id="ARBA00022730"/>
    </source>
</evidence>
<dbReference type="SMART" id="SM00533">
    <property type="entry name" value="MUTSd"/>
    <property type="match status" value="1"/>
</dbReference>
<dbReference type="PROSITE" id="PS50828">
    <property type="entry name" value="SMR"/>
    <property type="match status" value="1"/>
</dbReference>
<organism evidence="10 11">
    <name type="scientific">Parvimonas micra</name>
    <dbReference type="NCBI Taxonomy" id="33033"/>
    <lineage>
        <taxon>Bacteria</taxon>
        <taxon>Bacillati</taxon>
        <taxon>Bacillota</taxon>
        <taxon>Tissierellia</taxon>
        <taxon>Tissierellales</taxon>
        <taxon>Peptoniphilaceae</taxon>
        <taxon>Parvimonas</taxon>
    </lineage>
</organism>
<evidence type="ECO:0000256" key="3">
    <source>
        <dbReference type="ARBA" id="ARBA00022801"/>
    </source>
</evidence>
<dbReference type="GO" id="GO:0140664">
    <property type="term" value="F:ATP-dependent DNA damage sensor activity"/>
    <property type="evidence" value="ECO:0007669"/>
    <property type="project" value="InterPro"/>
</dbReference>
<dbReference type="PANTHER" id="PTHR48466">
    <property type="entry name" value="OS10G0509000 PROTEIN-RELATED"/>
    <property type="match status" value="1"/>
</dbReference>
<dbReference type="Pfam" id="PF01713">
    <property type="entry name" value="Smr"/>
    <property type="match status" value="1"/>
</dbReference>
<dbReference type="InterPro" id="IPR027417">
    <property type="entry name" value="P-loop_NTPase"/>
</dbReference>
<comment type="function">
    <text evidence="7">Acts as a ribosome collision sensor, splitting the ribosome into its 2 subunits. Detects stalled/collided 70S ribosomes which it binds and splits by an ATP-hydrolysis driven conformational change. Acts upstream of the ribosome quality control system (RQC), a ribosome-associated complex that mediates the extraction of incompletely synthesized nascent chains from stalled ribosomes and their subsequent degradation. Probably generates substrates for RQC.</text>
</comment>
<dbReference type="InterPro" id="IPR002625">
    <property type="entry name" value="Smr_dom"/>
</dbReference>